<dbReference type="RefSeq" id="WP_379320518.1">
    <property type="nucleotide sequence ID" value="NZ_JBHTLM010000013.1"/>
</dbReference>
<keyword evidence="3" id="KW-0804">Transcription</keyword>
<dbReference type="InterPro" id="IPR001647">
    <property type="entry name" value="HTH_TetR"/>
</dbReference>
<dbReference type="PRINTS" id="PR00455">
    <property type="entry name" value="HTHTETR"/>
</dbReference>
<dbReference type="Gene3D" id="1.10.357.10">
    <property type="entry name" value="Tetracycline Repressor, domain 2"/>
    <property type="match status" value="1"/>
</dbReference>
<evidence type="ECO:0000313" key="6">
    <source>
        <dbReference type="EMBL" id="MFD1178074.1"/>
    </source>
</evidence>
<dbReference type="EMBL" id="JBHTLM010000013">
    <property type="protein sequence ID" value="MFD1178074.1"/>
    <property type="molecule type" value="Genomic_DNA"/>
</dbReference>
<dbReference type="InterPro" id="IPR036271">
    <property type="entry name" value="Tet_transcr_reg_TetR-rel_C_sf"/>
</dbReference>
<sequence>MSQTKIRDVALSHFASYGYEGASLSKIAEEVGIKKPTIYSHYKGKNDLFLTAVRYVFQLERRKVLSYFKMAQVKPLKEKLEGFFTMIEEGFNNSYTTKFLLRVSFFPPAALMDEVMTLANSFIDGLHRQLIKLMKYHQKQGEFAGIEIEEAALAYVTMVDGVLVELLFAGNHRFRKRVEAAFPIYWSGIHCMADKIKENRP</sequence>
<keyword evidence="2 4" id="KW-0238">DNA-binding</keyword>
<evidence type="ECO:0000313" key="7">
    <source>
        <dbReference type="Proteomes" id="UP001597262"/>
    </source>
</evidence>
<evidence type="ECO:0000259" key="5">
    <source>
        <dbReference type="PROSITE" id="PS50977"/>
    </source>
</evidence>
<dbReference type="Proteomes" id="UP001597262">
    <property type="component" value="Unassembled WGS sequence"/>
</dbReference>
<dbReference type="PANTHER" id="PTHR30055">
    <property type="entry name" value="HTH-TYPE TRANSCRIPTIONAL REGULATOR RUTR"/>
    <property type="match status" value="1"/>
</dbReference>
<dbReference type="Gene3D" id="1.10.10.60">
    <property type="entry name" value="Homeodomain-like"/>
    <property type="match status" value="1"/>
</dbReference>
<dbReference type="PANTHER" id="PTHR30055:SF238">
    <property type="entry name" value="MYCOFACTOCIN BIOSYNTHESIS TRANSCRIPTIONAL REGULATOR MFTR-RELATED"/>
    <property type="match status" value="1"/>
</dbReference>
<dbReference type="InterPro" id="IPR050109">
    <property type="entry name" value="HTH-type_TetR-like_transc_reg"/>
</dbReference>
<keyword evidence="1" id="KW-0805">Transcription regulation</keyword>
<evidence type="ECO:0000256" key="4">
    <source>
        <dbReference type="PROSITE-ProRule" id="PRU00335"/>
    </source>
</evidence>
<evidence type="ECO:0000256" key="1">
    <source>
        <dbReference type="ARBA" id="ARBA00023015"/>
    </source>
</evidence>
<accession>A0ABW3S068</accession>
<proteinExistence type="predicted"/>
<keyword evidence="7" id="KW-1185">Reference proteome</keyword>
<dbReference type="SUPFAM" id="SSF48498">
    <property type="entry name" value="Tetracyclin repressor-like, C-terminal domain"/>
    <property type="match status" value="1"/>
</dbReference>
<dbReference type="Pfam" id="PF00440">
    <property type="entry name" value="TetR_N"/>
    <property type="match status" value="1"/>
</dbReference>
<evidence type="ECO:0000256" key="2">
    <source>
        <dbReference type="ARBA" id="ARBA00023125"/>
    </source>
</evidence>
<reference evidence="7" key="1">
    <citation type="journal article" date="2019" name="Int. J. Syst. Evol. Microbiol.">
        <title>The Global Catalogue of Microorganisms (GCM) 10K type strain sequencing project: providing services to taxonomists for standard genome sequencing and annotation.</title>
        <authorList>
            <consortium name="The Broad Institute Genomics Platform"/>
            <consortium name="The Broad Institute Genome Sequencing Center for Infectious Disease"/>
            <person name="Wu L."/>
            <person name="Ma J."/>
        </authorList>
    </citation>
    <scope>NUCLEOTIDE SEQUENCE [LARGE SCALE GENOMIC DNA]</scope>
    <source>
        <strain evidence="7">CCUG 59189</strain>
    </source>
</reference>
<organism evidence="6 7">
    <name type="scientific">Paenibacillus puldeungensis</name>
    <dbReference type="NCBI Taxonomy" id="696536"/>
    <lineage>
        <taxon>Bacteria</taxon>
        <taxon>Bacillati</taxon>
        <taxon>Bacillota</taxon>
        <taxon>Bacilli</taxon>
        <taxon>Bacillales</taxon>
        <taxon>Paenibacillaceae</taxon>
        <taxon>Paenibacillus</taxon>
    </lineage>
</organism>
<feature type="domain" description="HTH tetR-type" evidence="5">
    <location>
        <begin position="1"/>
        <end position="60"/>
    </location>
</feature>
<gene>
    <name evidence="6" type="ORF">ACFQ3W_17430</name>
</gene>
<comment type="caution">
    <text evidence="6">The sequence shown here is derived from an EMBL/GenBank/DDBJ whole genome shotgun (WGS) entry which is preliminary data.</text>
</comment>
<feature type="DNA-binding region" description="H-T-H motif" evidence="4">
    <location>
        <begin position="23"/>
        <end position="42"/>
    </location>
</feature>
<protein>
    <submittedName>
        <fullName evidence="6">TetR/AcrR family transcriptional regulator</fullName>
    </submittedName>
</protein>
<evidence type="ECO:0000256" key="3">
    <source>
        <dbReference type="ARBA" id="ARBA00023163"/>
    </source>
</evidence>
<dbReference type="InterPro" id="IPR009057">
    <property type="entry name" value="Homeodomain-like_sf"/>
</dbReference>
<dbReference type="PROSITE" id="PS50977">
    <property type="entry name" value="HTH_TETR_2"/>
    <property type="match status" value="1"/>
</dbReference>
<dbReference type="SUPFAM" id="SSF46689">
    <property type="entry name" value="Homeodomain-like"/>
    <property type="match status" value="1"/>
</dbReference>
<name>A0ABW3S068_9BACL</name>